<gene>
    <name evidence="2" type="ORF">NIES2119_29380</name>
</gene>
<protein>
    <recommendedName>
        <fullName evidence="1">tRNA-guanine(15) transglycosylase-like domain-containing protein</fullName>
    </recommendedName>
</protein>
<accession>A0A1U7I4U7</accession>
<dbReference type="Gene3D" id="3.20.20.105">
    <property type="entry name" value="Queuine tRNA-ribosyltransferase-like"/>
    <property type="match status" value="1"/>
</dbReference>
<dbReference type="GO" id="GO:0006400">
    <property type="term" value="P:tRNA modification"/>
    <property type="evidence" value="ECO:0007669"/>
    <property type="project" value="InterPro"/>
</dbReference>
<dbReference type="InterPro" id="IPR002616">
    <property type="entry name" value="tRNA_ribo_trans-like"/>
</dbReference>
<dbReference type="Proteomes" id="UP000185860">
    <property type="component" value="Unassembled WGS sequence"/>
</dbReference>
<dbReference type="SUPFAM" id="SSF51713">
    <property type="entry name" value="tRNA-guanine transglycosylase"/>
    <property type="match status" value="1"/>
</dbReference>
<organism evidence="2 3">
    <name type="scientific">[Phormidium ambiguum] IAM M-71</name>
    <dbReference type="NCBI Taxonomy" id="454136"/>
    <lineage>
        <taxon>Bacteria</taxon>
        <taxon>Bacillati</taxon>
        <taxon>Cyanobacteriota</taxon>
        <taxon>Cyanophyceae</taxon>
        <taxon>Oscillatoriophycideae</taxon>
        <taxon>Aerosakkonematales</taxon>
        <taxon>Aerosakkonemataceae</taxon>
        <taxon>Floridanema</taxon>
    </lineage>
</organism>
<evidence type="ECO:0000313" key="3">
    <source>
        <dbReference type="Proteomes" id="UP000185860"/>
    </source>
</evidence>
<feature type="domain" description="tRNA-guanine(15) transglycosylase-like" evidence="1">
    <location>
        <begin position="22"/>
        <end position="325"/>
    </location>
</feature>
<dbReference type="STRING" id="454136.NIES2119_29380"/>
<dbReference type="RefSeq" id="WP_073597035.1">
    <property type="nucleotide sequence ID" value="NZ_MRCE01000053.1"/>
</dbReference>
<sequence>MQIVAGFGLKGIKPRVWDSTSPYHLKDLQAVMISYADFHKMPSQRKKAMEQGLHEHLGVPKNIKFYLDNGAFAFIKNNEEVPVKEYAEFVREAKPDWFPIPQDFIPIPKMTLEEQEECFNKTMNMNFRYYQGDYVPVVHISNFLEQYIKKIVTSKGLSKKTSIALGGIVPNLLRASKAIPHKQIIDNLIHFRQKFPDKKLHIFGIGGTATLHIAALLGINSVDSSGWRNRAARGLIQLPGTGDRIVAELGNWRGRTISKEEEKKLKECQCPACKQHGLDGLKMSGGMGFYNRATHNLWVLLKEARQIEEHLIIGDYETWYQEHLDNTIYRPLIKELLEELKLIQLGKIR</sequence>
<name>A0A1U7I4U7_9CYAN</name>
<reference evidence="2 3" key="1">
    <citation type="submission" date="2016-11" db="EMBL/GenBank/DDBJ databases">
        <title>Draft Genome Sequences of Nine Cyanobacterial Strains from Diverse Habitats.</title>
        <authorList>
            <person name="Zhu T."/>
            <person name="Hou S."/>
            <person name="Lu X."/>
            <person name="Hess W.R."/>
        </authorList>
    </citation>
    <scope>NUCLEOTIDE SEQUENCE [LARGE SCALE GENOMIC DNA]</scope>
    <source>
        <strain evidence="2 3">IAM M-71</strain>
    </source>
</reference>
<dbReference type="AlphaFoldDB" id="A0A1U7I4U7"/>
<dbReference type="InterPro" id="IPR036511">
    <property type="entry name" value="TGT-like_sf"/>
</dbReference>
<dbReference type="Pfam" id="PF01702">
    <property type="entry name" value="TGT"/>
    <property type="match status" value="1"/>
</dbReference>
<evidence type="ECO:0000313" key="2">
    <source>
        <dbReference type="EMBL" id="OKH31197.1"/>
    </source>
</evidence>
<dbReference type="OrthoDB" id="504818at2"/>
<comment type="caution">
    <text evidence="2">The sequence shown here is derived from an EMBL/GenBank/DDBJ whole genome shotgun (WGS) entry which is preliminary data.</text>
</comment>
<dbReference type="EMBL" id="MRCE01000053">
    <property type="protein sequence ID" value="OKH31197.1"/>
    <property type="molecule type" value="Genomic_DNA"/>
</dbReference>
<proteinExistence type="predicted"/>
<evidence type="ECO:0000259" key="1">
    <source>
        <dbReference type="Pfam" id="PF01702"/>
    </source>
</evidence>